<dbReference type="RefSeq" id="WP_106126215.1">
    <property type="nucleotide sequence ID" value="NZ_PVZG01000004.1"/>
</dbReference>
<sequence length="321" mass="33977">MVFKKMLGALGVGGPSVDTVLSQPGAQPGAPLTGQVNLTGGSADAELEHITLGLVTRIEVESGGGDYGATGEFHRHPVSGPMRLAAGQQLSLPFELVLPWETPVTAVYGQPLRGMVMGVRTEVAIARAVDKGDLDPVQVHPLPVQQRILDAFAQLGFVFKGADLEYGRIAGVHQTLPFYQEIEYYPAPHYAHGINEVELTFVTNPHAVDVVLEFDKRGGMFSGGHDSYGRYTVPHADADTVDFTQVVDGWVRQAVEHRQSLPGYAPGGAPGYAPGGYHGHYRHGHGHGHGAGVAAGVVGGLAAGYLAGEVMDEVFEDEGEE</sequence>
<keyword evidence="2" id="KW-1185">Reference proteome</keyword>
<dbReference type="PANTHER" id="PTHR40053">
    <property type="entry name" value="SPORULATION-CONTROL PROTEIN SPO0M"/>
    <property type="match status" value="1"/>
</dbReference>
<dbReference type="EMBL" id="PVZG01000004">
    <property type="protein sequence ID" value="PRY30588.1"/>
    <property type="molecule type" value="Genomic_DNA"/>
</dbReference>
<proteinExistence type="predicted"/>
<evidence type="ECO:0000313" key="1">
    <source>
        <dbReference type="EMBL" id="PRY30588.1"/>
    </source>
</evidence>
<protein>
    <submittedName>
        <fullName evidence="1">Sporulation-control protein</fullName>
    </submittedName>
</protein>
<reference evidence="1 2" key="1">
    <citation type="submission" date="2018-03" db="EMBL/GenBank/DDBJ databases">
        <title>Genomic Encyclopedia of Archaeal and Bacterial Type Strains, Phase II (KMG-II): from individual species to whole genera.</title>
        <authorList>
            <person name="Goeker M."/>
        </authorList>
    </citation>
    <scope>NUCLEOTIDE SEQUENCE [LARGE SCALE GENOMIC DNA]</scope>
    <source>
        <strain evidence="1 2">DSM 45348</strain>
    </source>
</reference>
<dbReference type="OrthoDB" id="3431481at2"/>
<gene>
    <name evidence="1" type="ORF">CLV70_104140</name>
</gene>
<name>A0A2T0SAZ4_9ACTN</name>
<dbReference type="AlphaFoldDB" id="A0A2T0SAZ4"/>
<accession>A0A2T0SAZ4</accession>
<organism evidence="1 2">
    <name type="scientific">Pseudosporangium ferrugineum</name>
    <dbReference type="NCBI Taxonomy" id="439699"/>
    <lineage>
        <taxon>Bacteria</taxon>
        <taxon>Bacillati</taxon>
        <taxon>Actinomycetota</taxon>
        <taxon>Actinomycetes</taxon>
        <taxon>Micromonosporales</taxon>
        <taxon>Micromonosporaceae</taxon>
        <taxon>Pseudosporangium</taxon>
    </lineage>
</organism>
<evidence type="ECO:0000313" key="2">
    <source>
        <dbReference type="Proteomes" id="UP000239209"/>
    </source>
</evidence>
<dbReference type="InterPro" id="IPR009776">
    <property type="entry name" value="Spore_0_M"/>
</dbReference>
<dbReference type="Pfam" id="PF07070">
    <property type="entry name" value="Spo0M"/>
    <property type="match status" value="1"/>
</dbReference>
<dbReference type="Proteomes" id="UP000239209">
    <property type="component" value="Unassembled WGS sequence"/>
</dbReference>
<comment type="caution">
    <text evidence="1">The sequence shown here is derived from an EMBL/GenBank/DDBJ whole genome shotgun (WGS) entry which is preliminary data.</text>
</comment>
<dbReference type="PANTHER" id="PTHR40053:SF1">
    <property type="entry name" value="SPORULATION-CONTROL PROTEIN SPO0M"/>
    <property type="match status" value="1"/>
</dbReference>